<dbReference type="Pfam" id="PF00994">
    <property type="entry name" value="MoCF_biosynth"/>
    <property type="match status" value="1"/>
</dbReference>
<gene>
    <name evidence="3" type="ORF">GBA63_03245</name>
</gene>
<accession>A0A6G8Q5L5</accession>
<dbReference type="InterPro" id="IPR036653">
    <property type="entry name" value="CinA-like_C"/>
</dbReference>
<dbReference type="InterPro" id="IPR050101">
    <property type="entry name" value="CinA"/>
</dbReference>
<dbReference type="HAMAP" id="MF_00226_B">
    <property type="entry name" value="CinA_B"/>
    <property type="match status" value="1"/>
</dbReference>
<evidence type="ECO:0000259" key="2">
    <source>
        <dbReference type="SMART" id="SM00852"/>
    </source>
</evidence>
<proteinExistence type="inferred from homology"/>
<dbReference type="InterPro" id="IPR041424">
    <property type="entry name" value="CinA_KH"/>
</dbReference>
<sequence length="421" mass="44647">MQNGQRDMRSAEIVTIGTEMLLGDLVDTNTAWISNRLAALGVGIYRHTTVGDNTDRIVGALKDAASRADLVVTTGGLGPTSDDLTNACLGLLTGREMVEYPEARAHVDEKFAKFGREPTPSNYKQALFPEGTKLIPNPLGTAMGALVEWNGTLFATLPGVPSEMKGMFEETIAPLVSSRSDGSIVSKTLHFTGIGESALAEKVQDFLDAADPTVAPLAGQGRVRLRITTRAATEAEAEQKIAPVEKEILARLGEFFFGEDEETLEGSVGRLLRERGATVALAESCTGGLISKRLTDVAGSSEYFGEGFVTYSNESKERLLGVPKETLVEHGAVSEPVARAMAEGARKLAGADYGLSVTGVAGPGGGSPEKPVGLVFVGVADADGTRAEKVDLTAWARSRTSIRERSANRALDLLRLRIEGR</sequence>
<dbReference type="NCBIfam" id="NF001813">
    <property type="entry name" value="PRK00549.1"/>
    <property type="match status" value="1"/>
</dbReference>
<name>A0A6G8Q5L5_9ACTN</name>
<dbReference type="InterPro" id="IPR008136">
    <property type="entry name" value="CinA_C"/>
</dbReference>
<dbReference type="Gene3D" id="3.30.70.2860">
    <property type="match status" value="1"/>
</dbReference>
<dbReference type="InterPro" id="IPR008135">
    <property type="entry name" value="Competence-induced_CinA"/>
</dbReference>
<dbReference type="Pfam" id="PF18146">
    <property type="entry name" value="CinA_KH"/>
    <property type="match status" value="1"/>
</dbReference>
<dbReference type="Proteomes" id="UP000501452">
    <property type="component" value="Chromosome"/>
</dbReference>
<feature type="domain" description="MoaB/Mog" evidence="2">
    <location>
        <begin position="12"/>
        <end position="179"/>
    </location>
</feature>
<dbReference type="PANTHER" id="PTHR13939:SF0">
    <property type="entry name" value="NMN AMIDOHYDROLASE-LIKE PROTEIN YFAY"/>
    <property type="match status" value="1"/>
</dbReference>
<dbReference type="CDD" id="cd00885">
    <property type="entry name" value="cinA"/>
    <property type="match status" value="1"/>
</dbReference>
<dbReference type="Pfam" id="PF02464">
    <property type="entry name" value="CinA"/>
    <property type="match status" value="1"/>
</dbReference>
<dbReference type="SUPFAM" id="SSF53218">
    <property type="entry name" value="Molybdenum cofactor biosynthesis proteins"/>
    <property type="match status" value="1"/>
</dbReference>
<dbReference type="Gene3D" id="3.90.950.20">
    <property type="entry name" value="CinA-like"/>
    <property type="match status" value="1"/>
</dbReference>
<organism evidence="3 4">
    <name type="scientific">Rubrobacter tropicus</name>
    <dbReference type="NCBI Taxonomy" id="2653851"/>
    <lineage>
        <taxon>Bacteria</taxon>
        <taxon>Bacillati</taxon>
        <taxon>Actinomycetota</taxon>
        <taxon>Rubrobacteria</taxon>
        <taxon>Rubrobacterales</taxon>
        <taxon>Rubrobacteraceae</taxon>
        <taxon>Rubrobacter</taxon>
    </lineage>
</organism>
<dbReference type="NCBIfam" id="TIGR00200">
    <property type="entry name" value="cinA_nterm"/>
    <property type="match status" value="1"/>
</dbReference>
<dbReference type="SUPFAM" id="SSF142433">
    <property type="entry name" value="CinA-like"/>
    <property type="match status" value="1"/>
</dbReference>
<keyword evidence="4" id="KW-1185">Reference proteome</keyword>
<dbReference type="Gene3D" id="3.40.980.10">
    <property type="entry name" value="MoaB/Mog-like domain"/>
    <property type="match status" value="1"/>
</dbReference>
<protein>
    <recommendedName>
        <fullName evidence="1">CinA-like protein</fullName>
    </recommendedName>
</protein>
<dbReference type="NCBIfam" id="TIGR00199">
    <property type="entry name" value="PncC_domain"/>
    <property type="match status" value="1"/>
</dbReference>
<dbReference type="InterPro" id="IPR036425">
    <property type="entry name" value="MoaB/Mog-like_dom_sf"/>
</dbReference>
<dbReference type="NCBIfam" id="TIGR00177">
    <property type="entry name" value="molyb_syn"/>
    <property type="match status" value="1"/>
</dbReference>
<dbReference type="KEGG" id="rub:GBA63_03245"/>
<evidence type="ECO:0000313" key="4">
    <source>
        <dbReference type="Proteomes" id="UP000501452"/>
    </source>
</evidence>
<dbReference type="PANTHER" id="PTHR13939">
    <property type="entry name" value="NICOTINAMIDE-NUCLEOTIDE AMIDOHYDROLASE PNCC"/>
    <property type="match status" value="1"/>
</dbReference>
<reference evidence="3 4" key="1">
    <citation type="submission" date="2019-10" db="EMBL/GenBank/DDBJ databases">
        <title>Rubrobacter sp nov SCSIO 52090 isolated from a deep-sea sediment in the South China Sea.</title>
        <authorList>
            <person name="Chen R.W."/>
        </authorList>
    </citation>
    <scope>NUCLEOTIDE SEQUENCE [LARGE SCALE GENOMIC DNA]</scope>
    <source>
        <strain evidence="3 4">SCSIO 52909</strain>
    </source>
</reference>
<dbReference type="EMBL" id="CP045119">
    <property type="protein sequence ID" value="QIN81761.1"/>
    <property type="molecule type" value="Genomic_DNA"/>
</dbReference>
<comment type="similarity">
    <text evidence="1">Belongs to the CinA family.</text>
</comment>
<dbReference type="PIRSF" id="PIRSF006728">
    <property type="entry name" value="CinA"/>
    <property type="match status" value="1"/>
</dbReference>
<dbReference type="AlphaFoldDB" id="A0A6G8Q5L5"/>
<evidence type="ECO:0000313" key="3">
    <source>
        <dbReference type="EMBL" id="QIN81761.1"/>
    </source>
</evidence>
<evidence type="ECO:0000256" key="1">
    <source>
        <dbReference type="HAMAP-Rule" id="MF_00226"/>
    </source>
</evidence>
<dbReference type="SMART" id="SM00852">
    <property type="entry name" value="MoCF_biosynth"/>
    <property type="match status" value="1"/>
</dbReference>
<dbReference type="InterPro" id="IPR001453">
    <property type="entry name" value="MoaB/Mog_dom"/>
</dbReference>